<dbReference type="OrthoDB" id="9777298at2"/>
<dbReference type="EMBL" id="CP009788">
    <property type="protein sequence ID" value="AJE02889.1"/>
    <property type="molecule type" value="Genomic_DNA"/>
</dbReference>
<feature type="domain" description="GGDEF" evidence="3">
    <location>
        <begin position="226"/>
        <end position="360"/>
    </location>
</feature>
<dbReference type="CDD" id="cd01948">
    <property type="entry name" value="EAL"/>
    <property type="match status" value="1"/>
</dbReference>
<protein>
    <submittedName>
        <fullName evidence="4">Diguanylate cyclase</fullName>
    </submittedName>
</protein>
<reference evidence="4 5" key="1">
    <citation type="journal article" date="2015" name="Genome Announc.">
        <title>Complete Genome of Geobacter pickeringii G13T, a Metal-Reducing Isolate from Sedimentary Kaolin Deposits.</title>
        <authorList>
            <person name="Badalamenti J.P."/>
            <person name="Bond D.R."/>
        </authorList>
    </citation>
    <scope>NUCLEOTIDE SEQUENCE [LARGE SCALE GENOMIC DNA]</scope>
    <source>
        <strain evidence="4 5">G13</strain>
    </source>
</reference>
<feature type="domain" description="EAL" evidence="2">
    <location>
        <begin position="369"/>
        <end position="623"/>
    </location>
</feature>
<dbReference type="GO" id="GO:0071111">
    <property type="term" value="F:cyclic-guanylate-specific phosphodiesterase activity"/>
    <property type="evidence" value="ECO:0007669"/>
    <property type="project" value="UniProtKB-EC"/>
</dbReference>
<dbReference type="InterPro" id="IPR029787">
    <property type="entry name" value="Nucleotide_cyclase"/>
</dbReference>
<dbReference type="CDD" id="cd01949">
    <property type="entry name" value="GGDEF"/>
    <property type="match status" value="1"/>
</dbReference>
<dbReference type="Proteomes" id="UP000057609">
    <property type="component" value="Chromosome"/>
</dbReference>
<evidence type="ECO:0000313" key="4">
    <source>
        <dbReference type="EMBL" id="AJE02889.1"/>
    </source>
</evidence>
<dbReference type="FunFam" id="3.30.70.270:FF:000001">
    <property type="entry name" value="Diguanylate cyclase domain protein"/>
    <property type="match status" value="1"/>
</dbReference>
<comment type="catalytic activity">
    <reaction evidence="1">
        <text>3',3'-c-di-GMP + H2O = 5'-phosphoguanylyl(3'-&gt;5')guanosine + H(+)</text>
        <dbReference type="Rhea" id="RHEA:24902"/>
        <dbReference type="ChEBI" id="CHEBI:15377"/>
        <dbReference type="ChEBI" id="CHEBI:15378"/>
        <dbReference type="ChEBI" id="CHEBI:58754"/>
        <dbReference type="ChEBI" id="CHEBI:58805"/>
        <dbReference type="EC" id="3.1.4.52"/>
    </reaction>
    <physiologicalReaction direction="left-to-right" evidence="1">
        <dbReference type="Rhea" id="RHEA:24903"/>
    </physiologicalReaction>
</comment>
<organism evidence="4 5">
    <name type="scientific">Geobacter pickeringii</name>
    <dbReference type="NCBI Taxonomy" id="345632"/>
    <lineage>
        <taxon>Bacteria</taxon>
        <taxon>Pseudomonadati</taxon>
        <taxon>Thermodesulfobacteriota</taxon>
        <taxon>Desulfuromonadia</taxon>
        <taxon>Geobacterales</taxon>
        <taxon>Geobacteraceae</taxon>
        <taxon>Geobacter</taxon>
    </lineage>
</organism>
<dbReference type="InterPro" id="IPR029016">
    <property type="entry name" value="GAF-like_dom_sf"/>
</dbReference>
<dbReference type="KEGG" id="gpi:GPICK_05465"/>
<dbReference type="SMART" id="SM00267">
    <property type="entry name" value="GGDEF"/>
    <property type="match status" value="1"/>
</dbReference>
<evidence type="ECO:0000259" key="3">
    <source>
        <dbReference type="PROSITE" id="PS50887"/>
    </source>
</evidence>
<gene>
    <name evidence="4" type="ORF">GPICK_05465</name>
</gene>
<evidence type="ECO:0000256" key="1">
    <source>
        <dbReference type="ARBA" id="ARBA00051114"/>
    </source>
</evidence>
<dbReference type="GO" id="GO:0071732">
    <property type="term" value="P:cellular response to nitric oxide"/>
    <property type="evidence" value="ECO:0007669"/>
    <property type="project" value="UniProtKB-ARBA"/>
</dbReference>
<accession>A0A0B5BCT1</accession>
<dbReference type="Pfam" id="PF01590">
    <property type="entry name" value="GAF"/>
    <property type="match status" value="1"/>
</dbReference>
<dbReference type="SMART" id="SM00065">
    <property type="entry name" value="GAF"/>
    <property type="match status" value="1"/>
</dbReference>
<dbReference type="PANTHER" id="PTHR44757">
    <property type="entry name" value="DIGUANYLATE CYCLASE DGCP"/>
    <property type="match status" value="1"/>
</dbReference>
<dbReference type="FunFam" id="3.20.20.450:FF:000001">
    <property type="entry name" value="Cyclic di-GMP phosphodiesterase yahA"/>
    <property type="match status" value="1"/>
</dbReference>
<dbReference type="SUPFAM" id="SSF55073">
    <property type="entry name" value="Nucleotide cyclase"/>
    <property type="match status" value="1"/>
</dbReference>
<dbReference type="SUPFAM" id="SSF141868">
    <property type="entry name" value="EAL domain-like"/>
    <property type="match status" value="1"/>
</dbReference>
<dbReference type="InterPro" id="IPR001633">
    <property type="entry name" value="EAL_dom"/>
</dbReference>
<dbReference type="Gene3D" id="3.20.20.450">
    <property type="entry name" value="EAL domain"/>
    <property type="match status" value="1"/>
</dbReference>
<dbReference type="RefSeq" id="WP_039741166.1">
    <property type="nucleotide sequence ID" value="NZ_CP009788.1"/>
</dbReference>
<evidence type="ECO:0000259" key="2">
    <source>
        <dbReference type="PROSITE" id="PS50883"/>
    </source>
</evidence>
<sequence>MANLKRYNDGLFKLDLWIRRLLAMGDWELLHTALCDGACEIVRAETAAFTSVDLPGGTITYTAASGGWNPMVSGMTEPLTSGSLCASVAVCGTPLRLDRIDSPRRENCELLKVMEMDTALLVPVFEDGRVTGCISAYRLGHPFDQIDEQLLQQYAHSASMVMRNFRLMEDLRRHAAMLEEEIAERSRAEETIRQMAYYDALTGLPNRRLFNDRLQQSLAMAQRQERPLAVMFLDLDRFKVINDTLGHTIGDQLLMAVARRLRECCRREGDTVARQGGDEFIITLSLVSEAKDAVTVAQKIIEGFHRPFSVDGHELFVTTSIGISFFPHDGQTGDALVKNADFAMYRAKEQGRNNFQLYAPEMNSRAFDRLALENSLRKALDREEFILYYQPKVNVEHCQITCMEALVRWQHPEQGIVPPSRFIPLAEETGLIVPLGEWVLRTACRQNRLWQDAGYPPMQIAVNLSPRQLKQGDLVATVRSALDESGLDPRWLILEVTEGIMMESDEGTLATFRILERMGVQIAIDDFGTGYSSLHYLKKFPVHALKIDRSFVRDITSNSDDEAIASAVITMAKGLNLRVVAEGVETVEQLEVLRALDCRYMQGHLFSKPAPAEQFAPLLGSAAGAYLNFGTWC</sequence>
<dbReference type="Pfam" id="PF00563">
    <property type="entry name" value="EAL"/>
    <property type="match status" value="1"/>
</dbReference>
<dbReference type="InterPro" id="IPR052155">
    <property type="entry name" value="Biofilm_reg_signaling"/>
</dbReference>
<dbReference type="InterPro" id="IPR000160">
    <property type="entry name" value="GGDEF_dom"/>
</dbReference>
<dbReference type="InterPro" id="IPR003018">
    <property type="entry name" value="GAF"/>
</dbReference>
<dbReference type="Gene3D" id="3.30.70.270">
    <property type="match status" value="1"/>
</dbReference>
<dbReference type="HOGENOM" id="CLU_000445_70_50_7"/>
<dbReference type="PROSITE" id="PS50883">
    <property type="entry name" value="EAL"/>
    <property type="match status" value="1"/>
</dbReference>
<evidence type="ECO:0000313" key="5">
    <source>
        <dbReference type="Proteomes" id="UP000057609"/>
    </source>
</evidence>
<dbReference type="SUPFAM" id="SSF55781">
    <property type="entry name" value="GAF domain-like"/>
    <property type="match status" value="1"/>
</dbReference>
<dbReference type="PROSITE" id="PS50887">
    <property type="entry name" value="GGDEF"/>
    <property type="match status" value="1"/>
</dbReference>
<dbReference type="PANTHER" id="PTHR44757:SF2">
    <property type="entry name" value="BIOFILM ARCHITECTURE MAINTENANCE PROTEIN MBAA"/>
    <property type="match status" value="1"/>
</dbReference>
<proteinExistence type="predicted"/>
<dbReference type="STRING" id="345632.GPICK_05465"/>
<dbReference type="Gene3D" id="3.30.450.40">
    <property type="match status" value="1"/>
</dbReference>
<dbReference type="InterPro" id="IPR043128">
    <property type="entry name" value="Rev_trsase/Diguanyl_cyclase"/>
</dbReference>
<name>A0A0B5BCT1_9BACT</name>
<dbReference type="NCBIfam" id="TIGR00254">
    <property type="entry name" value="GGDEF"/>
    <property type="match status" value="1"/>
</dbReference>
<dbReference type="AlphaFoldDB" id="A0A0B5BCT1"/>
<dbReference type="SMART" id="SM00052">
    <property type="entry name" value="EAL"/>
    <property type="match status" value="1"/>
</dbReference>
<dbReference type="InterPro" id="IPR035919">
    <property type="entry name" value="EAL_sf"/>
</dbReference>
<keyword evidence="5" id="KW-1185">Reference proteome</keyword>
<dbReference type="Pfam" id="PF00990">
    <property type="entry name" value="GGDEF"/>
    <property type="match status" value="1"/>
</dbReference>